<dbReference type="HAMAP" id="MF_01113">
    <property type="entry name" value="DNApol_IV"/>
    <property type="match status" value="1"/>
</dbReference>
<proteinExistence type="inferred from homology"/>
<keyword evidence="7 16" id="KW-0548">Nucleotidyltransferase</keyword>
<evidence type="ECO:0000256" key="17">
    <source>
        <dbReference type="PIRSR" id="PIRSR036573-2"/>
    </source>
</evidence>
<dbReference type="Pfam" id="PF00533">
    <property type="entry name" value="BRCT"/>
    <property type="match status" value="1"/>
</dbReference>
<dbReference type="InParanoid" id="B9RY76"/>
<dbReference type="Pfam" id="PF00817">
    <property type="entry name" value="IMS"/>
    <property type="match status" value="1"/>
</dbReference>
<dbReference type="SUPFAM" id="SSF56672">
    <property type="entry name" value="DNA/RNA polymerases"/>
    <property type="match status" value="1"/>
</dbReference>
<dbReference type="EMBL" id="EQ973830">
    <property type="protein sequence ID" value="EEF43585.1"/>
    <property type="molecule type" value="Genomic_DNA"/>
</dbReference>
<feature type="region of interest" description="Disordered" evidence="18">
    <location>
        <begin position="221"/>
        <end position="312"/>
    </location>
</feature>
<dbReference type="FunCoup" id="B9RY76">
    <property type="interactions" value="2234"/>
</dbReference>
<keyword evidence="22" id="KW-1185">Reference proteome</keyword>
<comment type="function">
    <text evidence="16">Deoxycytidyl transferase involved in DNA repair. Transfers a dCMP residue from dCTP to the 3'-end of a DNA primer in a template-dependent reaction. May assist in the first step in the bypass of abasic lesions by the insertion of a nucleotide opposite the lesion. Required for normal induction of mutations by physical and chemical agents.</text>
</comment>
<dbReference type="AlphaFoldDB" id="B9RY76"/>
<dbReference type="GO" id="GO:0017125">
    <property type="term" value="F:deoxycytidyl transferase activity"/>
    <property type="evidence" value="ECO:0000318"/>
    <property type="project" value="GO_Central"/>
</dbReference>
<evidence type="ECO:0000256" key="12">
    <source>
        <dbReference type="ARBA" id="ARBA00023125"/>
    </source>
</evidence>
<accession>B9RY76</accession>
<dbReference type="Pfam" id="PF11799">
    <property type="entry name" value="IMS_C"/>
    <property type="match status" value="1"/>
</dbReference>
<dbReference type="PANTHER" id="PTHR45990:SF1">
    <property type="entry name" value="DNA REPAIR PROTEIN REV1"/>
    <property type="match status" value="1"/>
</dbReference>
<dbReference type="FunFam" id="3.40.50.10190:FF:000011">
    <property type="entry name" value="DNA repair protein REV1"/>
    <property type="match status" value="1"/>
</dbReference>
<feature type="compositionally biased region" description="Polar residues" evidence="18">
    <location>
        <begin position="221"/>
        <end position="230"/>
    </location>
</feature>
<evidence type="ECO:0000256" key="8">
    <source>
        <dbReference type="ARBA" id="ARBA00022705"/>
    </source>
</evidence>
<dbReference type="GO" id="GO:0005737">
    <property type="term" value="C:cytoplasm"/>
    <property type="evidence" value="ECO:0007669"/>
    <property type="project" value="UniProtKB-SubCell"/>
</dbReference>
<dbReference type="CDD" id="cd17719">
    <property type="entry name" value="BRCT_Rev1"/>
    <property type="match status" value="1"/>
</dbReference>
<evidence type="ECO:0000256" key="5">
    <source>
        <dbReference type="ARBA" id="ARBA00022634"/>
    </source>
</evidence>
<evidence type="ECO:0000256" key="2">
    <source>
        <dbReference type="ARBA" id="ARBA00004496"/>
    </source>
</evidence>
<dbReference type="Proteomes" id="UP000008311">
    <property type="component" value="Unassembled WGS sequence"/>
</dbReference>
<dbReference type="GO" id="GO:0006281">
    <property type="term" value="P:DNA repair"/>
    <property type="evidence" value="ECO:0007669"/>
    <property type="project" value="UniProtKB-KW"/>
</dbReference>
<dbReference type="GO" id="GO:0003887">
    <property type="term" value="F:DNA-directed DNA polymerase activity"/>
    <property type="evidence" value="ECO:0000318"/>
    <property type="project" value="GO_Central"/>
</dbReference>
<comment type="catalytic activity">
    <reaction evidence="15">
        <text>DNA(n) + a 2'-deoxyribonucleoside 5'-triphosphate = DNA(n+1) + diphosphate</text>
        <dbReference type="Rhea" id="RHEA:22508"/>
        <dbReference type="Rhea" id="RHEA-COMP:17339"/>
        <dbReference type="Rhea" id="RHEA-COMP:17340"/>
        <dbReference type="ChEBI" id="CHEBI:33019"/>
        <dbReference type="ChEBI" id="CHEBI:61560"/>
        <dbReference type="ChEBI" id="CHEBI:173112"/>
        <dbReference type="EC" id="2.7.7.7"/>
    </reaction>
</comment>
<dbReference type="SUPFAM" id="SSF52113">
    <property type="entry name" value="BRCT domain"/>
    <property type="match status" value="1"/>
</dbReference>
<comment type="cofactor">
    <cofactor evidence="17">
        <name>Mg(2+)</name>
        <dbReference type="ChEBI" id="CHEBI:18420"/>
    </cofactor>
    <text evidence="17">Binds 2 magnesium ions.</text>
</comment>
<name>B9RY76_RICCO</name>
<dbReference type="Gene3D" id="1.10.150.20">
    <property type="entry name" value="5' to 3' exonuclease, C-terminal subdomain"/>
    <property type="match status" value="1"/>
</dbReference>
<dbReference type="CDD" id="cd01701">
    <property type="entry name" value="PolY_Rev1"/>
    <property type="match status" value="1"/>
</dbReference>
<keyword evidence="9 17" id="KW-0479">Metal-binding</keyword>
<keyword evidence="5 16" id="KW-0237">DNA synthesis</keyword>
<evidence type="ECO:0000256" key="4">
    <source>
        <dbReference type="ARBA" id="ARBA00022490"/>
    </source>
</evidence>
<gene>
    <name evidence="21" type="ORF">RCOM_0810900</name>
</gene>
<dbReference type="SUPFAM" id="SSF100879">
    <property type="entry name" value="Lesion bypass DNA polymerase (Y-family), little finger domain"/>
    <property type="match status" value="1"/>
</dbReference>
<dbReference type="Gene3D" id="3.40.50.10190">
    <property type="entry name" value="BRCT domain"/>
    <property type="match status" value="1"/>
</dbReference>
<dbReference type="FunFam" id="3.40.1170.60:FF:000004">
    <property type="entry name" value="DNA repair protein REV1"/>
    <property type="match status" value="1"/>
</dbReference>
<evidence type="ECO:0000256" key="10">
    <source>
        <dbReference type="ARBA" id="ARBA00022763"/>
    </source>
</evidence>
<dbReference type="FunFam" id="3.30.1490.100:FF:000001">
    <property type="entry name" value="DNA repair protein REV1"/>
    <property type="match status" value="1"/>
</dbReference>
<dbReference type="PROSITE" id="PS50172">
    <property type="entry name" value="BRCT"/>
    <property type="match status" value="1"/>
</dbReference>
<dbReference type="GO" id="GO:0070987">
    <property type="term" value="P:error-free translesion synthesis"/>
    <property type="evidence" value="ECO:0000318"/>
    <property type="project" value="GO_Central"/>
</dbReference>
<feature type="domain" description="UmuC" evidence="20">
    <location>
        <begin position="366"/>
        <end position="547"/>
    </location>
</feature>
<dbReference type="GO" id="GO:0046872">
    <property type="term" value="F:metal ion binding"/>
    <property type="evidence" value="ECO:0007669"/>
    <property type="project" value="UniProtKB-KW"/>
</dbReference>
<keyword evidence="4" id="KW-0963">Cytoplasm</keyword>
<comment type="subcellular location">
    <subcellularLocation>
        <location evidence="2">Cytoplasm</location>
    </subcellularLocation>
    <subcellularLocation>
        <location evidence="1 16">Nucleus</location>
    </subcellularLocation>
</comment>
<protein>
    <recommendedName>
        <fullName evidence="16">DNA repair protein REV1</fullName>
        <ecNumber evidence="16">2.7.7.-</ecNumber>
    </recommendedName>
</protein>
<dbReference type="InterPro" id="IPR017961">
    <property type="entry name" value="DNA_pol_Y-fam_little_finger"/>
</dbReference>
<dbReference type="GO" id="GO:0042276">
    <property type="term" value="P:error-prone translesion synthesis"/>
    <property type="evidence" value="ECO:0000318"/>
    <property type="project" value="GO_Central"/>
</dbReference>
<dbReference type="InterPro" id="IPR036775">
    <property type="entry name" value="DNA_pol_Y-fam_lit_finger_sf"/>
</dbReference>
<dbReference type="InterPro" id="IPR053848">
    <property type="entry name" value="IMS_HHH_1"/>
</dbReference>
<feature type="compositionally biased region" description="Low complexity" evidence="18">
    <location>
        <begin position="18"/>
        <end position="29"/>
    </location>
</feature>
<feature type="region of interest" description="Disordered" evidence="18">
    <location>
        <begin position="1"/>
        <end position="60"/>
    </location>
</feature>
<evidence type="ECO:0000313" key="22">
    <source>
        <dbReference type="Proteomes" id="UP000008311"/>
    </source>
</evidence>
<dbReference type="InterPro" id="IPR001357">
    <property type="entry name" value="BRCT_dom"/>
</dbReference>
<comment type="similarity">
    <text evidence="3 16">Belongs to the DNA polymerase type-Y family.</text>
</comment>
<keyword evidence="13 16" id="KW-0234">DNA repair</keyword>
<keyword evidence="14 16" id="KW-0539">Nucleus</keyword>
<dbReference type="SMART" id="SM00292">
    <property type="entry name" value="BRCT"/>
    <property type="match status" value="1"/>
</dbReference>
<dbReference type="InterPro" id="IPR036420">
    <property type="entry name" value="BRCT_dom_sf"/>
</dbReference>
<dbReference type="Gene3D" id="3.30.70.270">
    <property type="match status" value="1"/>
</dbReference>
<evidence type="ECO:0000256" key="11">
    <source>
        <dbReference type="ARBA" id="ARBA00022842"/>
    </source>
</evidence>
<keyword evidence="12 16" id="KW-0238">DNA-binding</keyword>
<feature type="domain" description="BRCT" evidence="19">
    <location>
        <begin position="89"/>
        <end position="180"/>
    </location>
</feature>
<evidence type="ECO:0000259" key="20">
    <source>
        <dbReference type="PROSITE" id="PS50173"/>
    </source>
</evidence>
<evidence type="ECO:0000259" key="19">
    <source>
        <dbReference type="PROSITE" id="PS50172"/>
    </source>
</evidence>
<dbReference type="InterPro" id="IPR022880">
    <property type="entry name" value="DNApol_IV"/>
</dbReference>
<evidence type="ECO:0000256" key="6">
    <source>
        <dbReference type="ARBA" id="ARBA00022679"/>
    </source>
</evidence>
<evidence type="ECO:0000256" key="18">
    <source>
        <dbReference type="SAM" id="MobiDB-lite"/>
    </source>
</evidence>
<dbReference type="PANTHER" id="PTHR45990">
    <property type="entry name" value="DNA REPAIR PROTEIN REV1"/>
    <property type="match status" value="1"/>
</dbReference>
<keyword evidence="8" id="KW-0235">DNA replication</keyword>
<evidence type="ECO:0000256" key="16">
    <source>
        <dbReference type="PIRNR" id="PIRNR036573"/>
    </source>
</evidence>
<keyword evidence="10 16" id="KW-0227">DNA damage</keyword>
<evidence type="ECO:0000256" key="7">
    <source>
        <dbReference type="ARBA" id="ARBA00022695"/>
    </source>
</evidence>
<evidence type="ECO:0000256" key="15">
    <source>
        <dbReference type="ARBA" id="ARBA00049244"/>
    </source>
</evidence>
<dbReference type="InterPro" id="IPR001126">
    <property type="entry name" value="UmuC"/>
</dbReference>
<dbReference type="eggNOG" id="KOG2093">
    <property type="taxonomic scope" value="Eukaryota"/>
</dbReference>
<evidence type="ECO:0000256" key="13">
    <source>
        <dbReference type="ARBA" id="ARBA00023204"/>
    </source>
</evidence>
<dbReference type="GO" id="GO:0006260">
    <property type="term" value="P:DNA replication"/>
    <property type="evidence" value="ECO:0007669"/>
    <property type="project" value="UniProtKB-KW"/>
</dbReference>
<feature type="compositionally biased region" description="Low complexity" evidence="18">
    <location>
        <begin position="46"/>
        <end position="60"/>
    </location>
</feature>
<dbReference type="PIRSF" id="PIRSF036573">
    <property type="entry name" value="REV1"/>
    <property type="match status" value="1"/>
</dbReference>
<dbReference type="FunFam" id="3.30.70.270:FF:000019">
    <property type="entry name" value="DNA repair protein REV1"/>
    <property type="match status" value="1"/>
</dbReference>
<evidence type="ECO:0000256" key="14">
    <source>
        <dbReference type="ARBA" id="ARBA00023242"/>
    </source>
</evidence>
<sequence>MSHDSSRSANSGQKSKRSLNNLNSTNTSNKKSKSSKQKTLGMAWGSNSVSSSRSSFRSSPFSDFSSYMVVKNRKLQNQFNAAASNSSNGDGLIFNGVSIFVDGFTSPSSQELRGYMLKYGGRFENYFSRHRVTHIICSNLPDSKIKNLRSFSGGLPVVRPAWILDSVAANKLLSWVPYQLEQLANNQPKLSAFFCMKNKAASEDDLNIEAFQVMLDPSLKGGTSQDTNLPEVNDPVKYGKPIDGQFDYPDCEIEETSSRSSKSSELRIEEPSNTEGENNVYHELQSSPRDHSIESTPTPAIARPSNPRHSTLEDPNFVENYFKSSRLHFIGTWRNRYRKRFPRLSSDFRCRSLTIDASDNSHKTVIMHVDMDCFFVSVVIRNHPELHDKPVAVCHSDNPKGTAEISSANYPARAYGIKAGIFVRDAKALCPQLIIFPYNFQAYEEVADQFYNVLHKHCNKVQAVSCDEAFLDITDFSGGDPEVLASTIRKEIFETTGCTASAGIARNMLLSRLATRTAKPDGQCYIRPEKVDEYLNELSIKTLPGIGHVLEEKLKKKNVRTCGQLRLISKDSLHKDFGKKTGEMLWNYSRGIDNRLVGVIQESKSIGAEVNWGVRFRNLQDSQHFLLNLCKEVSLRLQGCGVHGRTFTLKIKKRRKDAGEPTKYMGCGDCENLSHSMTVPVATDDVDVLQRIAKQLFGSFNLDVKEIRGVGLQVSKLENADISRGLERNSLRSWLTSASTMTEERHSINSISTRRADSGNLFPHQTGGSAEMNNNFSNGEASFNHVPAPPRLFDLDMGVIESLPPELVSELNDIYGGKLVDFIAQNKGKSENGRGSSSIPSHGQEEEDYLIVSIFKRYSSLLLARITINFCTSCQEQQHTAEEILLAAPSSGFSSNDGSTHTLGLGNTDLMPSSLSQVDTSVLQQLPDELKADILGLLPAHRRLELTSNSSMVPLTKNPQELLGITENQTMPVASVLNNDLWIGNPPRWVDKFKVSNCLILNSLAEMYDKLGSADNLSSVLQSTISESINHPIENDDSWDDEAAYCFCELLKQYINLKIEFDIEEIYVCFRLLRRFTKISKFFLQVYNIVIPYLQLIFFLKFQTGMNFLILVMFQNGDEAQCFRLTWPVNDLLGDFLVTWNLKKHIAAKPLGKRYWNDMGVKMPCRSQISIAVPSGLSWFNGQYLGKVSLGRKLQIVRSI</sequence>
<dbReference type="Gene3D" id="3.40.1170.60">
    <property type="match status" value="1"/>
</dbReference>
<evidence type="ECO:0000313" key="21">
    <source>
        <dbReference type="EMBL" id="EEF43585.1"/>
    </source>
</evidence>
<dbReference type="STRING" id="3988.B9RY76"/>
<dbReference type="PROSITE" id="PS50173">
    <property type="entry name" value="UMUC"/>
    <property type="match status" value="1"/>
</dbReference>
<dbReference type="NCBIfam" id="NF002677">
    <property type="entry name" value="PRK02406.1"/>
    <property type="match status" value="1"/>
</dbReference>
<evidence type="ECO:0000256" key="9">
    <source>
        <dbReference type="ARBA" id="ARBA00022723"/>
    </source>
</evidence>
<reference evidence="22" key="1">
    <citation type="journal article" date="2010" name="Nat. Biotechnol.">
        <title>Draft genome sequence of the oilseed species Ricinus communis.</title>
        <authorList>
            <person name="Chan A.P."/>
            <person name="Crabtree J."/>
            <person name="Zhao Q."/>
            <person name="Lorenzi H."/>
            <person name="Orvis J."/>
            <person name="Puiu D."/>
            <person name="Melake-Berhan A."/>
            <person name="Jones K.M."/>
            <person name="Redman J."/>
            <person name="Chen G."/>
            <person name="Cahoon E.B."/>
            <person name="Gedil M."/>
            <person name="Stanke M."/>
            <person name="Haas B.J."/>
            <person name="Wortman J.R."/>
            <person name="Fraser-Liggett C.M."/>
            <person name="Ravel J."/>
            <person name="Rabinowicz P.D."/>
        </authorList>
    </citation>
    <scope>NUCLEOTIDE SEQUENCE [LARGE SCALE GENOMIC DNA]</scope>
    <source>
        <strain evidence="22">cv. Hale</strain>
    </source>
</reference>
<keyword evidence="11 17" id="KW-0460">Magnesium</keyword>
<dbReference type="InterPro" id="IPR012112">
    <property type="entry name" value="REV1"/>
</dbReference>
<evidence type="ECO:0000256" key="3">
    <source>
        <dbReference type="ARBA" id="ARBA00010945"/>
    </source>
</evidence>
<dbReference type="EC" id="2.7.7.-" evidence="16"/>
<dbReference type="Gene3D" id="6.10.250.1490">
    <property type="match status" value="1"/>
</dbReference>
<feature type="binding site" evidence="17">
    <location>
        <position position="468"/>
    </location>
    <ligand>
        <name>Mg(2+)</name>
        <dbReference type="ChEBI" id="CHEBI:18420"/>
        <label>1</label>
    </ligand>
</feature>
<feature type="binding site" evidence="17">
    <location>
        <position position="370"/>
    </location>
    <ligand>
        <name>Mg(2+)</name>
        <dbReference type="ChEBI" id="CHEBI:18420"/>
        <label>1</label>
    </ligand>
</feature>
<keyword evidence="6 16" id="KW-0808">Transferase</keyword>
<dbReference type="GO" id="GO:0003684">
    <property type="term" value="F:damaged DNA binding"/>
    <property type="evidence" value="ECO:0007669"/>
    <property type="project" value="UniProtKB-UniRule"/>
</dbReference>
<dbReference type="Pfam" id="PF21999">
    <property type="entry name" value="IMS_HHH_1"/>
    <property type="match status" value="1"/>
</dbReference>
<evidence type="ECO:0000256" key="1">
    <source>
        <dbReference type="ARBA" id="ARBA00004123"/>
    </source>
</evidence>
<dbReference type="GO" id="GO:0005634">
    <property type="term" value="C:nucleus"/>
    <property type="evidence" value="ECO:0007669"/>
    <property type="project" value="UniProtKB-SubCell"/>
</dbReference>
<organism evidence="21 22">
    <name type="scientific">Ricinus communis</name>
    <name type="common">Castor bean</name>
    <dbReference type="NCBI Taxonomy" id="3988"/>
    <lineage>
        <taxon>Eukaryota</taxon>
        <taxon>Viridiplantae</taxon>
        <taxon>Streptophyta</taxon>
        <taxon>Embryophyta</taxon>
        <taxon>Tracheophyta</taxon>
        <taxon>Spermatophyta</taxon>
        <taxon>Magnoliopsida</taxon>
        <taxon>eudicotyledons</taxon>
        <taxon>Gunneridae</taxon>
        <taxon>Pentapetalae</taxon>
        <taxon>rosids</taxon>
        <taxon>fabids</taxon>
        <taxon>Malpighiales</taxon>
        <taxon>Euphorbiaceae</taxon>
        <taxon>Acalyphoideae</taxon>
        <taxon>Acalypheae</taxon>
        <taxon>Ricinus</taxon>
    </lineage>
</organism>
<dbReference type="InterPro" id="IPR043128">
    <property type="entry name" value="Rev_trsase/Diguanyl_cyclase"/>
</dbReference>
<dbReference type="InterPro" id="IPR043502">
    <property type="entry name" value="DNA/RNA_pol_sf"/>
</dbReference>
<dbReference type="Gene3D" id="3.30.1490.100">
    <property type="entry name" value="DNA polymerase, Y-family, little finger domain"/>
    <property type="match status" value="1"/>
</dbReference>
<feature type="binding site" evidence="17">
    <location>
        <position position="467"/>
    </location>
    <ligand>
        <name>Mg(2+)</name>
        <dbReference type="ChEBI" id="CHEBI:18420"/>
        <label>1</label>
    </ligand>
</feature>